<keyword evidence="3" id="KW-0056">Arginine metabolism</keyword>
<dbReference type="NCBIfam" id="NF002381">
    <property type="entry name" value="PRK01388.1"/>
    <property type="match status" value="1"/>
</dbReference>
<keyword evidence="6" id="KW-1185">Reference proteome</keyword>
<dbReference type="Proteomes" id="UP000231179">
    <property type="component" value="Chromosome"/>
</dbReference>
<reference evidence="5 6" key="1">
    <citation type="submission" date="2017-11" db="EMBL/GenBank/DDBJ databases">
        <title>Complete genome sequence of Spiroplasma clarkii CN-5 (DSM 19994).</title>
        <authorList>
            <person name="Tsai Y.-M."/>
            <person name="Chang A."/>
            <person name="Lo W.-S."/>
            <person name="Kuo C.-H."/>
        </authorList>
    </citation>
    <scope>NUCLEOTIDE SEQUENCE [LARGE SCALE GENOMIC DNA]</scope>
    <source>
        <strain evidence="5 6">CN-5</strain>
    </source>
</reference>
<evidence type="ECO:0000313" key="6">
    <source>
        <dbReference type="Proteomes" id="UP000231179"/>
    </source>
</evidence>
<dbReference type="Gene3D" id="3.75.10.10">
    <property type="entry name" value="L-arginine/glycine Amidinotransferase, Chain A"/>
    <property type="match status" value="1"/>
</dbReference>
<dbReference type="PANTHER" id="PTHR47271:SF2">
    <property type="entry name" value="ARGININE DEIMINASE"/>
    <property type="match status" value="1"/>
</dbReference>
<dbReference type="SUPFAM" id="SSF55909">
    <property type="entry name" value="Pentein"/>
    <property type="match status" value="1"/>
</dbReference>
<dbReference type="InterPro" id="IPR003876">
    <property type="entry name" value="Arg_deiminase"/>
</dbReference>
<dbReference type="Gene3D" id="1.10.3930.10">
    <property type="entry name" value="Arginine deiminase"/>
    <property type="match status" value="1"/>
</dbReference>
<dbReference type="GO" id="GO:0016990">
    <property type="term" value="F:arginine deiminase activity"/>
    <property type="evidence" value="ECO:0007669"/>
    <property type="project" value="UniProtKB-UniRule"/>
</dbReference>
<gene>
    <name evidence="3 5" type="primary">arcA</name>
    <name evidence="5" type="ORF">SCLAR_v1c11270</name>
</gene>
<dbReference type="RefSeq" id="WP_100254962.1">
    <property type="nucleotide sequence ID" value="NZ_CP024870.1"/>
</dbReference>
<sequence>MSKINVFSEIEPLEVVLLHRPGKEVESLTPDLLERLLFDDIPFLKVAQAEHDAFAKHLTDNGVKVLYIEKLVAETLDQNPNLREKFVDQFISEANIESKWAARYKEFLMRMDNQTMVNEMIGGTKKIDLDPKDKSDYPFIADPLPNILFQRDPFASVGEGIILNRMWSVTRNRETLFPNFVFHNHKDFAGDLFFWYDRDETHPIEGGDVLVLNDNTLIIGISQRTELEAVKKMAERLFANSNYQKILAIDLPKTRSFMHLDTVFTNIDYDKFIVHPLIFDNIDAFKLHEITREGIKDINKGLIDVLGELTGKKVTLIKCGGEDPIAAGREQWNDGTNVLTIAPGKVIAYDRNWVTIDLLKKAGVEVLLMPSSELSRGRGGPRCMSMPLVRKHKK</sequence>
<dbReference type="GO" id="GO:0005737">
    <property type="term" value="C:cytoplasm"/>
    <property type="evidence" value="ECO:0007669"/>
    <property type="project" value="UniProtKB-SubCell"/>
</dbReference>
<comment type="catalytic activity">
    <reaction evidence="3">
        <text>L-arginine + H2O = L-citrulline + NH4(+)</text>
        <dbReference type="Rhea" id="RHEA:19597"/>
        <dbReference type="ChEBI" id="CHEBI:15377"/>
        <dbReference type="ChEBI" id="CHEBI:28938"/>
        <dbReference type="ChEBI" id="CHEBI:32682"/>
        <dbReference type="ChEBI" id="CHEBI:57743"/>
        <dbReference type="EC" id="3.5.3.6"/>
    </reaction>
</comment>
<dbReference type="Pfam" id="PF02274">
    <property type="entry name" value="ADI"/>
    <property type="match status" value="1"/>
</dbReference>
<accession>A0A2K8KIC7</accession>
<dbReference type="PRINTS" id="PR01466">
    <property type="entry name" value="ARGDEIMINASE"/>
</dbReference>
<name>A0A2K8KIC7_9MOLU</name>
<evidence type="ECO:0000313" key="5">
    <source>
        <dbReference type="EMBL" id="ATX71427.1"/>
    </source>
</evidence>
<keyword evidence="2 3" id="KW-0378">Hydrolase</keyword>
<comment type="pathway">
    <text evidence="3">Amino-acid degradation; L-arginine degradation via ADI pathway; carbamoyl phosphate from L-arginine: step 1/2.</text>
</comment>
<dbReference type="PIRSF" id="PIRSF006356">
    <property type="entry name" value="Arg_deiminase"/>
    <property type="match status" value="1"/>
</dbReference>
<evidence type="ECO:0000256" key="2">
    <source>
        <dbReference type="ARBA" id="ARBA00022801"/>
    </source>
</evidence>
<dbReference type="EMBL" id="CP024870">
    <property type="protein sequence ID" value="ATX71427.1"/>
    <property type="molecule type" value="Genomic_DNA"/>
</dbReference>
<comment type="subcellular location">
    <subcellularLocation>
        <location evidence="3">Cytoplasm</location>
    </subcellularLocation>
</comment>
<organism evidence="5 6">
    <name type="scientific">Spiroplasma clarkii</name>
    <dbReference type="NCBI Taxonomy" id="2139"/>
    <lineage>
        <taxon>Bacteria</taxon>
        <taxon>Bacillati</taxon>
        <taxon>Mycoplasmatota</taxon>
        <taxon>Mollicutes</taxon>
        <taxon>Entomoplasmatales</taxon>
        <taxon>Spiroplasmataceae</taxon>
        <taxon>Spiroplasma</taxon>
    </lineage>
</organism>
<evidence type="ECO:0000256" key="1">
    <source>
        <dbReference type="ARBA" id="ARBA00010206"/>
    </source>
</evidence>
<evidence type="ECO:0000256" key="4">
    <source>
        <dbReference type="PIRSR" id="PIRSR006356-1"/>
    </source>
</evidence>
<dbReference type="PANTHER" id="PTHR47271">
    <property type="entry name" value="ARGININE DEIMINASE"/>
    <property type="match status" value="1"/>
</dbReference>
<protein>
    <recommendedName>
        <fullName evidence="3">Arginine deiminase</fullName>
        <shortName evidence="3">ADI</shortName>
        <ecNumber evidence="3">3.5.3.6</ecNumber>
    </recommendedName>
    <alternativeName>
        <fullName evidence="3">Arginine dihydrolase</fullName>
        <shortName evidence="3">AD</shortName>
    </alternativeName>
</protein>
<proteinExistence type="inferred from homology"/>
<comment type="similarity">
    <text evidence="1 3">Belongs to the arginine deiminase family.</text>
</comment>
<keyword evidence="3" id="KW-0963">Cytoplasm</keyword>
<dbReference type="HAMAP" id="MF_00242">
    <property type="entry name" value="Arg_deiminase"/>
    <property type="match status" value="1"/>
</dbReference>
<dbReference type="AlphaFoldDB" id="A0A2K8KIC7"/>
<dbReference type="GO" id="GO:0019546">
    <property type="term" value="P:L-arginine deiminase pathway"/>
    <property type="evidence" value="ECO:0007669"/>
    <property type="project" value="TreeGrafter"/>
</dbReference>
<dbReference type="EC" id="3.5.3.6" evidence="3"/>
<dbReference type="UniPathway" id="UPA00254">
    <property type="reaction ID" value="UER00364"/>
</dbReference>
<feature type="active site" description="Amidino-cysteine intermediate" evidence="3 4">
    <location>
        <position position="383"/>
    </location>
</feature>
<evidence type="ECO:0000256" key="3">
    <source>
        <dbReference type="HAMAP-Rule" id="MF_00242"/>
    </source>
</evidence>